<name>A0A9N8PKW3_9PEZI</name>
<dbReference type="AlphaFoldDB" id="A0A9N8PKW3"/>
<evidence type="ECO:0008006" key="4">
    <source>
        <dbReference type="Google" id="ProtNLM"/>
    </source>
</evidence>
<keyword evidence="3" id="KW-1185">Reference proteome</keyword>
<dbReference type="EMBL" id="CAIJEO010000009">
    <property type="protein sequence ID" value="CAD0099013.1"/>
    <property type="molecule type" value="Genomic_DNA"/>
</dbReference>
<reference evidence="2" key="1">
    <citation type="submission" date="2020-06" db="EMBL/GenBank/DDBJ databases">
        <authorList>
            <person name="Onetto C."/>
        </authorList>
    </citation>
    <scope>NUCLEOTIDE SEQUENCE</scope>
</reference>
<sequence length="137" mass="15979">MQLLKALFFILFTAIPLHATHTLLPSSAMHPIEPADLNWHLKVYTPPDEYEIHLVPGYTISNHFETIGKDLSHRIRRRWEDPEDVDFVHFLIYLPEKENLDLVRRDPGVELVVESAEYQAISDPTVEEDYHGKHVEL</sequence>
<evidence type="ECO:0000313" key="2">
    <source>
        <dbReference type="EMBL" id="CAD0099013.1"/>
    </source>
</evidence>
<evidence type="ECO:0000256" key="1">
    <source>
        <dbReference type="SAM" id="SignalP"/>
    </source>
</evidence>
<feature type="chain" id="PRO_5040189165" description="Peptidase S53 activation domain-containing protein" evidence="1">
    <location>
        <begin position="20"/>
        <end position="137"/>
    </location>
</feature>
<protein>
    <recommendedName>
        <fullName evidence="4">Peptidase S53 activation domain-containing protein</fullName>
    </recommendedName>
</protein>
<evidence type="ECO:0000313" key="3">
    <source>
        <dbReference type="Proteomes" id="UP000714618"/>
    </source>
</evidence>
<dbReference type="Proteomes" id="UP000714618">
    <property type="component" value="Unassembled WGS sequence"/>
</dbReference>
<organism evidence="2 3">
    <name type="scientific">Aureobasidium mustum</name>
    <dbReference type="NCBI Taxonomy" id="2773714"/>
    <lineage>
        <taxon>Eukaryota</taxon>
        <taxon>Fungi</taxon>
        <taxon>Dikarya</taxon>
        <taxon>Ascomycota</taxon>
        <taxon>Pezizomycotina</taxon>
        <taxon>Dothideomycetes</taxon>
        <taxon>Dothideomycetidae</taxon>
        <taxon>Dothideales</taxon>
        <taxon>Saccotheciaceae</taxon>
        <taxon>Aureobasidium</taxon>
    </lineage>
</organism>
<proteinExistence type="predicted"/>
<gene>
    <name evidence="2" type="ORF">AWRI4233_LOCUS7837</name>
</gene>
<comment type="caution">
    <text evidence="2">The sequence shown here is derived from an EMBL/GenBank/DDBJ whole genome shotgun (WGS) entry which is preliminary data.</text>
</comment>
<feature type="signal peptide" evidence="1">
    <location>
        <begin position="1"/>
        <end position="19"/>
    </location>
</feature>
<accession>A0A9N8PKW3</accession>
<keyword evidence="1" id="KW-0732">Signal</keyword>
<dbReference type="OrthoDB" id="3917181at2759"/>